<dbReference type="VEuPathDB" id="FungiDB:AMAG_02548"/>
<name>A0A0L0S2G1_ALLM3</name>
<dbReference type="OrthoDB" id="6222486at2759"/>
<dbReference type="EMBL" id="GG745330">
    <property type="protein sequence ID" value="KNE56772.1"/>
    <property type="molecule type" value="Genomic_DNA"/>
</dbReference>
<dbReference type="AlphaFoldDB" id="A0A0L0S2G1"/>
<protein>
    <submittedName>
        <fullName evidence="2">Uncharacterized protein</fullName>
    </submittedName>
</protein>
<sequence length="135" mass="14107">MPDGTKEASFRGRHLKGTPLPVPAGYSVVTLAAPNVAAPTTAPQHHEDEEDMHDNLGDDESSAPALASAVTLRAHDRALAPVIVWDHDQLPSVHTSGALQAMAWCRLADAVHAPVDMDAALPAPPTAEARSAVQS</sequence>
<proteinExistence type="predicted"/>
<dbReference type="GO" id="GO:0006401">
    <property type="term" value="P:RNA catabolic process"/>
    <property type="evidence" value="ECO:0007669"/>
    <property type="project" value="InterPro"/>
</dbReference>
<keyword evidence="3" id="KW-1185">Reference proteome</keyword>
<accession>A0A0L0S2G1</accession>
<evidence type="ECO:0000256" key="1">
    <source>
        <dbReference type="SAM" id="MobiDB-lite"/>
    </source>
</evidence>
<evidence type="ECO:0000313" key="2">
    <source>
        <dbReference type="EMBL" id="KNE56772.1"/>
    </source>
</evidence>
<organism evidence="2 3">
    <name type="scientific">Allomyces macrogynus (strain ATCC 38327)</name>
    <name type="common">Allomyces javanicus var. macrogynus</name>
    <dbReference type="NCBI Taxonomy" id="578462"/>
    <lineage>
        <taxon>Eukaryota</taxon>
        <taxon>Fungi</taxon>
        <taxon>Fungi incertae sedis</taxon>
        <taxon>Blastocladiomycota</taxon>
        <taxon>Blastocladiomycetes</taxon>
        <taxon>Blastocladiales</taxon>
        <taxon>Blastocladiaceae</taxon>
        <taxon>Allomyces</taxon>
    </lineage>
</organism>
<evidence type="ECO:0000313" key="3">
    <source>
        <dbReference type="Proteomes" id="UP000054350"/>
    </source>
</evidence>
<feature type="region of interest" description="Disordered" evidence="1">
    <location>
        <begin position="37"/>
        <end position="62"/>
    </location>
</feature>
<dbReference type="Pfam" id="PF08615">
    <property type="entry name" value="RNase_H2_suC"/>
    <property type="match status" value="1"/>
</dbReference>
<reference evidence="2 3" key="1">
    <citation type="submission" date="2009-11" db="EMBL/GenBank/DDBJ databases">
        <title>Annotation of Allomyces macrogynus ATCC 38327.</title>
        <authorList>
            <consortium name="The Broad Institute Genome Sequencing Platform"/>
            <person name="Russ C."/>
            <person name="Cuomo C."/>
            <person name="Burger G."/>
            <person name="Gray M.W."/>
            <person name="Holland P.W.H."/>
            <person name="King N."/>
            <person name="Lang F.B.F."/>
            <person name="Roger A.J."/>
            <person name="Ruiz-Trillo I."/>
            <person name="Young S.K."/>
            <person name="Zeng Q."/>
            <person name="Gargeya S."/>
            <person name="Fitzgerald M."/>
            <person name="Haas B."/>
            <person name="Abouelleil A."/>
            <person name="Alvarado L."/>
            <person name="Arachchi H.M."/>
            <person name="Berlin A."/>
            <person name="Chapman S.B."/>
            <person name="Gearin G."/>
            <person name="Goldberg J."/>
            <person name="Griggs A."/>
            <person name="Gujja S."/>
            <person name="Hansen M."/>
            <person name="Heiman D."/>
            <person name="Howarth C."/>
            <person name="Larimer J."/>
            <person name="Lui A."/>
            <person name="MacDonald P.J.P."/>
            <person name="McCowen C."/>
            <person name="Montmayeur A."/>
            <person name="Murphy C."/>
            <person name="Neiman D."/>
            <person name="Pearson M."/>
            <person name="Priest M."/>
            <person name="Roberts A."/>
            <person name="Saif S."/>
            <person name="Shea T."/>
            <person name="Sisk P."/>
            <person name="Stolte C."/>
            <person name="Sykes S."/>
            <person name="Wortman J."/>
            <person name="Nusbaum C."/>
            <person name="Birren B."/>
        </authorList>
    </citation>
    <scope>NUCLEOTIDE SEQUENCE [LARGE SCALE GENOMIC DNA]</scope>
    <source>
        <strain evidence="2 3">ATCC 38327</strain>
    </source>
</reference>
<dbReference type="PANTHER" id="PTHR47204:SF1">
    <property type="entry name" value="RIBONUCLEASE H2 SUBUNIT C"/>
    <property type="match status" value="1"/>
</dbReference>
<gene>
    <name evidence="2" type="ORF">AMAG_02548</name>
</gene>
<dbReference type="Proteomes" id="UP000054350">
    <property type="component" value="Unassembled WGS sequence"/>
</dbReference>
<dbReference type="PANTHER" id="PTHR47204">
    <property type="entry name" value="OS02G0168900 PROTEIN"/>
    <property type="match status" value="1"/>
</dbReference>
<dbReference type="InterPro" id="IPR013924">
    <property type="entry name" value="RNase_H2_suC"/>
</dbReference>
<feature type="compositionally biased region" description="Acidic residues" evidence="1">
    <location>
        <begin position="48"/>
        <end position="61"/>
    </location>
</feature>
<dbReference type="GO" id="GO:0032299">
    <property type="term" value="C:ribonuclease H2 complex"/>
    <property type="evidence" value="ECO:0007669"/>
    <property type="project" value="InterPro"/>
</dbReference>
<reference evidence="3" key="2">
    <citation type="submission" date="2009-11" db="EMBL/GenBank/DDBJ databases">
        <title>The Genome Sequence of Allomyces macrogynus strain ATCC 38327.</title>
        <authorList>
            <consortium name="The Broad Institute Genome Sequencing Platform"/>
            <person name="Russ C."/>
            <person name="Cuomo C."/>
            <person name="Shea T."/>
            <person name="Young S.K."/>
            <person name="Zeng Q."/>
            <person name="Koehrsen M."/>
            <person name="Haas B."/>
            <person name="Borodovsky M."/>
            <person name="Guigo R."/>
            <person name="Alvarado L."/>
            <person name="Berlin A."/>
            <person name="Borenstein D."/>
            <person name="Chen Z."/>
            <person name="Engels R."/>
            <person name="Freedman E."/>
            <person name="Gellesch M."/>
            <person name="Goldberg J."/>
            <person name="Griggs A."/>
            <person name="Gujja S."/>
            <person name="Heiman D."/>
            <person name="Hepburn T."/>
            <person name="Howarth C."/>
            <person name="Jen D."/>
            <person name="Larson L."/>
            <person name="Lewis B."/>
            <person name="Mehta T."/>
            <person name="Park D."/>
            <person name="Pearson M."/>
            <person name="Roberts A."/>
            <person name="Saif S."/>
            <person name="Shenoy N."/>
            <person name="Sisk P."/>
            <person name="Stolte C."/>
            <person name="Sykes S."/>
            <person name="Walk T."/>
            <person name="White J."/>
            <person name="Yandava C."/>
            <person name="Burger G."/>
            <person name="Gray M.W."/>
            <person name="Holland P.W.H."/>
            <person name="King N."/>
            <person name="Lang F.B.F."/>
            <person name="Roger A.J."/>
            <person name="Ruiz-Trillo I."/>
            <person name="Lander E."/>
            <person name="Nusbaum C."/>
        </authorList>
    </citation>
    <scope>NUCLEOTIDE SEQUENCE [LARGE SCALE GENOMIC DNA]</scope>
    <source>
        <strain evidence="3">ATCC 38327</strain>
    </source>
</reference>
<dbReference type="Gene3D" id="2.40.128.680">
    <property type="match status" value="1"/>
</dbReference>